<dbReference type="GO" id="GO:0006298">
    <property type="term" value="P:mismatch repair"/>
    <property type="evidence" value="ECO:0007669"/>
    <property type="project" value="InterPro"/>
</dbReference>
<dbReference type="PANTHER" id="PTHR10073:SF12">
    <property type="entry name" value="DNA MISMATCH REPAIR PROTEIN MLH1"/>
    <property type="match status" value="1"/>
</dbReference>
<dbReference type="NCBIfam" id="TIGR00585">
    <property type="entry name" value="mutl"/>
    <property type="match status" value="1"/>
</dbReference>
<dbReference type="InterPro" id="IPR014762">
    <property type="entry name" value="DNA_mismatch_repair_CS"/>
</dbReference>
<evidence type="ECO:0000256" key="5">
    <source>
        <dbReference type="SAM" id="MobiDB-lite"/>
    </source>
</evidence>
<comment type="caution">
    <text evidence="7">The sequence shown here is derived from an EMBL/GenBank/DDBJ whole genome shotgun (WGS) entry which is preliminary data.</text>
</comment>
<gene>
    <name evidence="7" type="ORF">J3491_03610</name>
</gene>
<dbReference type="Pfam" id="PF13589">
    <property type="entry name" value="HATPase_c_3"/>
    <property type="match status" value="1"/>
</dbReference>
<keyword evidence="7" id="KW-0067">ATP-binding</keyword>
<evidence type="ECO:0000313" key="7">
    <source>
        <dbReference type="EMBL" id="MBO1516420.1"/>
    </source>
</evidence>
<protein>
    <recommendedName>
        <fullName evidence="2">DNA mismatch repair protein MutL</fullName>
    </recommendedName>
</protein>
<name>A0AAW4IUY7_9GAMM</name>
<evidence type="ECO:0000313" key="8">
    <source>
        <dbReference type="Proteomes" id="UP000664161"/>
    </source>
</evidence>
<dbReference type="Gene3D" id="3.30.230.10">
    <property type="match status" value="1"/>
</dbReference>
<keyword evidence="8" id="KW-1185">Reference proteome</keyword>
<keyword evidence="3" id="KW-0227">DNA damage</keyword>
<dbReference type="InterPro" id="IPR002099">
    <property type="entry name" value="MutL/Mlh/PMS"/>
</dbReference>
<keyword evidence="7" id="KW-0547">Nucleotide-binding</keyword>
<evidence type="ECO:0000256" key="4">
    <source>
        <dbReference type="ARBA" id="ARBA00023204"/>
    </source>
</evidence>
<keyword evidence="4" id="KW-0234">DNA repair</keyword>
<dbReference type="EMBL" id="JAGBKN010000005">
    <property type="protein sequence ID" value="MBO1516420.1"/>
    <property type="molecule type" value="Genomic_DNA"/>
</dbReference>
<dbReference type="GO" id="GO:0030983">
    <property type="term" value="F:mismatched DNA binding"/>
    <property type="evidence" value="ECO:0007669"/>
    <property type="project" value="InterPro"/>
</dbReference>
<comment type="similarity">
    <text evidence="1">Belongs to the DNA mismatch repair MutL/HexB family.</text>
</comment>
<feature type="region of interest" description="Disordered" evidence="5">
    <location>
        <begin position="434"/>
        <end position="486"/>
    </location>
</feature>
<proteinExistence type="inferred from homology"/>
<dbReference type="PANTHER" id="PTHR10073">
    <property type="entry name" value="DNA MISMATCH REPAIR PROTEIN MLH, PMS, MUTL"/>
    <property type="match status" value="1"/>
</dbReference>
<dbReference type="FunFam" id="3.30.565.10:FF:000003">
    <property type="entry name" value="DNA mismatch repair endonuclease MutL"/>
    <property type="match status" value="1"/>
</dbReference>
<dbReference type="RefSeq" id="WP_207969248.1">
    <property type="nucleotide sequence ID" value="NZ_JAGBKN010000005.1"/>
</dbReference>
<evidence type="ECO:0000256" key="1">
    <source>
        <dbReference type="ARBA" id="ARBA00006082"/>
    </source>
</evidence>
<dbReference type="GO" id="GO:0032300">
    <property type="term" value="C:mismatch repair complex"/>
    <property type="evidence" value="ECO:0007669"/>
    <property type="project" value="InterPro"/>
</dbReference>
<dbReference type="SMART" id="SM01340">
    <property type="entry name" value="DNA_mis_repair"/>
    <property type="match status" value="1"/>
</dbReference>
<dbReference type="GO" id="GO:0005524">
    <property type="term" value="F:ATP binding"/>
    <property type="evidence" value="ECO:0007669"/>
    <property type="project" value="UniProtKB-KW"/>
</dbReference>
<evidence type="ECO:0000256" key="2">
    <source>
        <dbReference type="ARBA" id="ARBA00021975"/>
    </source>
</evidence>
<dbReference type="InterPro" id="IPR036890">
    <property type="entry name" value="HATPase_C_sf"/>
</dbReference>
<organism evidence="7 8">
    <name type="scientific">Psychrobacter halodurans</name>
    <dbReference type="NCBI Taxonomy" id="2818439"/>
    <lineage>
        <taxon>Bacteria</taxon>
        <taxon>Pseudomonadati</taxon>
        <taxon>Pseudomonadota</taxon>
        <taxon>Gammaproteobacteria</taxon>
        <taxon>Moraxellales</taxon>
        <taxon>Moraxellaceae</taxon>
        <taxon>Psychrobacter</taxon>
    </lineage>
</organism>
<dbReference type="CDD" id="cd16926">
    <property type="entry name" value="HATPase_MutL-MLH-PMS-like"/>
    <property type="match status" value="1"/>
</dbReference>
<dbReference type="Proteomes" id="UP000664161">
    <property type="component" value="Unassembled WGS sequence"/>
</dbReference>
<feature type="region of interest" description="Disordered" evidence="5">
    <location>
        <begin position="393"/>
        <end position="419"/>
    </location>
</feature>
<dbReference type="PROSITE" id="PS00058">
    <property type="entry name" value="DNA_MISMATCH_REPAIR_1"/>
    <property type="match status" value="1"/>
</dbReference>
<dbReference type="GO" id="GO:0016887">
    <property type="term" value="F:ATP hydrolysis activity"/>
    <property type="evidence" value="ECO:0007669"/>
    <property type="project" value="InterPro"/>
</dbReference>
<sequence length="638" mass="69510">MPETPPQTRIKKLPPLLVNQLAAGEVVTRPAAVVKELLENAIDAGASDIEIRVTQGGMGMIEVIDNGTGIHPDDMVMAITRHATSKIADVANLQGITTLGFRGEALAATAAVSRLTLASSPDDSGVGRQLQVAGVLVDIPTLTPVVHHRGTTITVKDLYFNVPARRSNLKSIATEFGHIEAIVRDVALARADVALSLFHDNKKRLLLSSNPMTSHGTPTERNQAEDWATNCSANAHQNSPNPLSLSRLEQALGVALTTNALEIMLDLSGLLQQSLASDAGMGWGDRARVHGWLWPSVETQVASAQSMPKLLYVNGRLVKEPIISNQLRQLAQSARLAGLGYALYFELPAEWLNINVHPTKQRIKISPLNNIMAHLNHAVRAKLKPIMPAQLLDEPTHKKDKRSANYNATNSHSDNRSDAERWLSSAVATNDQYDSSSRLQYRQSSRRVSEYQQPYELSKNPDSTATAAPAGKASTKTLGESRDAAPQVASTEYGLKTFYLDLVCLEVIHLDSLHRIEPLMDSAATNIDKDTFIDKDTLPWLLFYHQGQCSIVSAAVWQSQLSLLFAPNRWTDSTDTDQACIATDINQQLSKIGQRMSMPDALAFKADLQALLSNHAIYSVTGSRLIAWMLSAATPSVS</sequence>
<reference evidence="7 8" key="1">
    <citation type="submission" date="2021-03" db="EMBL/GenBank/DDBJ databases">
        <authorList>
            <person name="Shang D.-D."/>
            <person name="Du Z.-J."/>
            <person name="Chen G.-J."/>
        </authorList>
    </citation>
    <scope>NUCLEOTIDE SEQUENCE [LARGE SCALE GENOMIC DNA]</scope>
    <source>
        <strain evidence="7 8">F2608</strain>
    </source>
</reference>
<dbReference type="InterPro" id="IPR014721">
    <property type="entry name" value="Ribsml_uS5_D2-typ_fold_subgr"/>
</dbReference>
<dbReference type="InterPro" id="IPR038973">
    <property type="entry name" value="MutL/Mlh/Pms-like"/>
</dbReference>
<dbReference type="InterPro" id="IPR020568">
    <property type="entry name" value="Ribosomal_Su5_D2-typ_SF"/>
</dbReference>
<dbReference type="AlphaFoldDB" id="A0AAW4IUY7"/>
<dbReference type="SUPFAM" id="SSF54211">
    <property type="entry name" value="Ribosomal protein S5 domain 2-like"/>
    <property type="match status" value="1"/>
</dbReference>
<dbReference type="SUPFAM" id="SSF55874">
    <property type="entry name" value="ATPase domain of HSP90 chaperone/DNA topoisomerase II/histidine kinase"/>
    <property type="match status" value="1"/>
</dbReference>
<accession>A0AAW4IUY7</accession>
<dbReference type="GO" id="GO:0140664">
    <property type="term" value="F:ATP-dependent DNA damage sensor activity"/>
    <property type="evidence" value="ECO:0007669"/>
    <property type="project" value="InterPro"/>
</dbReference>
<dbReference type="Pfam" id="PF01119">
    <property type="entry name" value="DNA_mis_repair"/>
    <property type="match status" value="1"/>
</dbReference>
<dbReference type="Gene3D" id="3.30.565.10">
    <property type="entry name" value="Histidine kinase-like ATPase, C-terminal domain"/>
    <property type="match status" value="1"/>
</dbReference>
<evidence type="ECO:0000256" key="3">
    <source>
        <dbReference type="ARBA" id="ARBA00022763"/>
    </source>
</evidence>
<dbReference type="InterPro" id="IPR013507">
    <property type="entry name" value="DNA_mismatch_S5_2-like"/>
</dbReference>
<feature type="domain" description="DNA mismatch repair protein S5" evidence="6">
    <location>
        <begin position="248"/>
        <end position="384"/>
    </location>
</feature>
<evidence type="ECO:0000259" key="6">
    <source>
        <dbReference type="SMART" id="SM01340"/>
    </source>
</evidence>